<dbReference type="AlphaFoldDB" id="A0A1B6CME5"/>
<evidence type="ECO:0000259" key="7">
    <source>
        <dbReference type="PROSITE" id="PS51144"/>
    </source>
</evidence>
<feature type="signal peptide" evidence="6">
    <location>
        <begin position="1"/>
        <end position="18"/>
    </location>
</feature>
<dbReference type="InterPro" id="IPR023561">
    <property type="entry name" value="Carbonic_anhydrase_a-class"/>
</dbReference>
<dbReference type="GO" id="GO:0008270">
    <property type="term" value="F:zinc ion binding"/>
    <property type="evidence" value="ECO:0007669"/>
    <property type="project" value="InterPro"/>
</dbReference>
<dbReference type="InterPro" id="IPR001148">
    <property type="entry name" value="CA_dom"/>
</dbReference>
<evidence type="ECO:0000256" key="6">
    <source>
        <dbReference type="SAM" id="SignalP"/>
    </source>
</evidence>
<evidence type="ECO:0000256" key="3">
    <source>
        <dbReference type="ARBA" id="ARBA00022723"/>
    </source>
</evidence>
<dbReference type="EMBL" id="GEDC01022678">
    <property type="protein sequence ID" value="JAS14620.1"/>
    <property type="molecule type" value="Transcribed_RNA"/>
</dbReference>
<keyword evidence="4" id="KW-0862">Zinc</keyword>
<name>A0A1B6CME5_9HEMI</name>
<dbReference type="PROSITE" id="PS51144">
    <property type="entry name" value="ALPHA_CA_2"/>
    <property type="match status" value="1"/>
</dbReference>
<keyword evidence="6" id="KW-0732">Signal</keyword>
<feature type="chain" id="PRO_5008580604" description="carbonic anhydrase" evidence="6">
    <location>
        <begin position="19"/>
        <end position="309"/>
    </location>
</feature>
<evidence type="ECO:0000256" key="1">
    <source>
        <dbReference type="ARBA" id="ARBA00010718"/>
    </source>
</evidence>
<accession>A0A1B6CME5</accession>
<dbReference type="SUPFAM" id="SSF51069">
    <property type="entry name" value="Carbonic anhydrase"/>
    <property type="match status" value="1"/>
</dbReference>
<feature type="domain" description="Alpha-carbonic anhydrase" evidence="7">
    <location>
        <begin position="22"/>
        <end position="278"/>
    </location>
</feature>
<evidence type="ECO:0000256" key="4">
    <source>
        <dbReference type="ARBA" id="ARBA00022833"/>
    </source>
</evidence>
<dbReference type="GO" id="GO:0004089">
    <property type="term" value="F:carbonate dehydratase activity"/>
    <property type="evidence" value="ECO:0007669"/>
    <property type="project" value="UniProtKB-EC"/>
</dbReference>
<comment type="similarity">
    <text evidence="1">Belongs to the alpha-carbonic anhydrase family.</text>
</comment>
<evidence type="ECO:0000313" key="8">
    <source>
        <dbReference type="EMBL" id="JAS14620.1"/>
    </source>
</evidence>
<dbReference type="Gene3D" id="3.10.200.10">
    <property type="entry name" value="Alpha carbonic anhydrase"/>
    <property type="match status" value="1"/>
</dbReference>
<proteinExistence type="inferred from homology"/>
<dbReference type="FunFam" id="3.10.200.10:FF:000003">
    <property type="entry name" value="Carbonic anhydrase 12"/>
    <property type="match status" value="1"/>
</dbReference>
<dbReference type="Pfam" id="PF00194">
    <property type="entry name" value="Carb_anhydrase"/>
    <property type="match status" value="1"/>
</dbReference>
<dbReference type="GO" id="GO:0005737">
    <property type="term" value="C:cytoplasm"/>
    <property type="evidence" value="ECO:0007669"/>
    <property type="project" value="TreeGrafter"/>
</dbReference>
<dbReference type="EC" id="4.2.1.1" evidence="2"/>
<sequence>MAAYCLLLCVFCLTGSLAKKHEEFGYDTEGEMSPDKWSETFQTCSGKYQSPIDIEENLVYRVSLPPLDFDGFDDAPLSTVITNNGHTVMLQLNHSQPVTISGGPLPGEYTFSQLHFHWGVNDSYGSEDTINNVSYPMELHMVFFKTDYGEMEKAVDYKDGLLVLAFFFEITPMDNPVYDDIIKAFPSIEYPNTATSLVAEVSLKEFLPKNTNRYFTYKGSLTTPPCLEVVTWIDFKHPIHLSPQQLSEFRKLRSYQGFLTHNSRPIQPLSGRPVWYNVGEPIESRSTTTSSSIVLLLISMLSLRWVSAL</sequence>
<evidence type="ECO:0000256" key="5">
    <source>
        <dbReference type="ARBA" id="ARBA00023180"/>
    </source>
</evidence>
<protein>
    <recommendedName>
        <fullName evidence="2">carbonic anhydrase</fullName>
        <ecNumber evidence="2">4.2.1.1</ecNumber>
    </recommendedName>
</protein>
<organism evidence="8">
    <name type="scientific">Clastoptera arizonana</name>
    <name type="common">Arizona spittle bug</name>
    <dbReference type="NCBI Taxonomy" id="38151"/>
    <lineage>
        <taxon>Eukaryota</taxon>
        <taxon>Metazoa</taxon>
        <taxon>Ecdysozoa</taxon>
        <taxon>Arthropoda</taxon>
        <taxon>Hexapoda</taxon>
        <taxon>Insecta</taxon>
        <taxon>Pterygota</taxon>
        <taxon>Neoptera</taxon>
        <taxon>Paraneoptera</taxon>
        <taxon>Hemiptera</taxon>
        <taxon>Auchenorrhyncha</taxon>
        <taxon>Cercopoidea</taxon>
        <taxon>Clastopteridae</taxon>
        <taxon>Clastoptera</taxon>
    </lineage>
</organism>
<reference evidence="8" key="1">
    <citation type="submission" date="2015-12" db="EMBL/GenBank/DDBJ databases">
        <title>De novo transcriptome assembly of four potential Pierce s Disease insect vectors from Arizona vineyards.</title>
        <authorList>
            <person name="Tassone E.E."/>
        </authorList>
    </citation>
    <scope>NUCLEOTIDE SEQUENCE</scope>
</reference>
<keyword evidence="3" id="KW-0479">Metal-binding</keyword>
<dbReference type="PANTHER" id="PTHR18952:SF124">
    <property type="entry name" value="CARBONIC ANHYDRASE 7"/>
    <property type="match status" value="1"/>
</dbReference>
<gene>
    <name evidence="8" type="ORF">g.19676</name>
</gene>
<dbReference type="SMART" id="SM01057">
    <property type="entry name" value="Carb_anhydrase"/>
    <property type="match status" value="1"/>
</dbReference>
<dbReference type="PANTHER" id="PTHR18952">
    <property type="entry name" value="CARBONIC ANHYDRASE"/>
    <property type="match status" value="1"/>
</dbReference>
<dbReference type="CDD" id="cd00326">
    <property type="entry name" value="alpha_CA"/>
    <property type="match status" value="1"/>
</dbReference>
<evidence type="ECO:0000256" key="2">
    <source>
        <dbReference type="ARBA" id="ARBA00012925"/>
    </source>
</evidence>
<dbReference type="InterPro" id="IPR036398">
    <property type="entry name" value="CA_dom_sf"/>
</dbReference>
<keyword evidence="5" id="KW-0325">Glycoprotein</keyword>